<dbReference type="Pfam" id="PF03544">
    <property type="entry name" value="TonB_C"/>
    <property type="match status" value="1"/>
</dbReference>
<evidence type="ECO:0000256" key="2">
    <source>
        <dbReference type="ARBA" id="ARBA00022692"/>
    </source>
</evidence>
<evidence type="ECO:0000256" key="3">
    <source>
        <dbReference type="ARBA" id="ARBA00022989"/>
    </source>
</evidence>
<evidence type="ECO:0000313" key="7">
    <source>
        <dbReference type="EMBL" id="NOT35209.1"/>
    </source>
</evidence>
<protein>
    <submittedName>
        <fullName evidence="7">Energy transducer TonB</fullName>
    </submittedName>
</protein>
<keyword evidence="4 5" id="KW-0472">Membrane</keyword>
<comment type="caution">
    <text evidence="7">The sequence shown here is derived from an EMBL/GenBank/DDBJ whole genome shotgun (WGS) entry which is preliminary data.</text>
</comment>
<reference evidence="7 8" key="1">
    <citation type="submission" date="2020-04" db="EMBL/GenBank/DDBJ databases">
        <title>Metagenomic profiling of ammonia- and methane-oxidizing microorganisms in a Dutch drinking water treatment plant.</title>
        <authorList>
            <person name="Poghosyan L."/>
            <person name="Leucker S."/>
        </authorList>
    </citation>
    <scope>NUCLEOTIDE SEQUENCE [LARGE SCALE GENOMIC DNA]</scope>
    <source>
        <strain evidence="7">S-RSF-IL-03</strain>
    </source>
</reference>
<dbReference type="GO" id="GO:0016020">
    <property type="term" value="C:membrane"/>
    <property type="evidence" value="ECO:0007669"/>
    <property type="project" value="UniProtKB-SubCell"/>
</dbReference>
<name>A0A849T1P9_UNCEI</name>
<sequence>MSYGIDAYFLEQRRAARRVAWLTFALSVVGLAPILAALVSPEFREAVREQSRFGYEGADQYVRRIELQRYEGVGERTQQLGALQPIAARAGGGSGGTASSHPRARPETRPLMTLEGETDFGLDSRSPRQRSQVPVIRSEDLVIEHLVRPTYPPELLEQNVEGKVTLQALVDTLGAVIGIEVLASTGEARFEDAARVAVRECRFRPFRRDGAVSEVYAVFRFAFRIYD</sequence>
<dbReference type="AlphaFoldDB" id="A0A849T1P9"/>
<feature type="domain" description="TonB C-terminal" evidence="6">
    <location>
        <begin position="136"/>
        <end position="227"/>
    </location>
</feature>
<dbReference type="NCBIfam" id="TIGR01352">
    <property type="entry name" value="tonB_Cterm"/>
    <property type="match status" value="1"/>
</dbReference>
<accession>A0A849T1P9</accession>
<dbReference type="GO" id="GO:0055085">
    <property type="term" value="P:transmembrane transport"/>
    <property type="evidence" value="ECO:0007669"/>
    <property type="project" value="InterPro"/>
</dbReference>
<keyword evidence="2 5" id="KW-0812">Transmembrane</keyword>
<dbReference type="InterPro" id="IPR006260">
    <property type="entry name" value="TonB/TolA_C"/>
</dbReference>
<evidence type="ECO:0000259" key="6">
    <source>
        <dbReference type="PROSITE" id="PS52015"/>
    </source>
</evidence>
<feature type="transmembrane region" description="Helical" evidence="5">
    <location>
        <begin position="19"/>
        <end position="39"/>
    </location>
</feature>
<proteinExistence type="predicted"/>
<dbReference type="InterPro" id="IPR037682">
    <property type="entry name" value="TonB_C"/>
</dbReference>
<evidence type="ECO:0000256" key="1">
    <source>
        <dbReference type="ARBA" id="ARBA00004167"/>
    </source>
</evidence>
<dbReference type="SUPFAM" id="SSF74653">
    <property type="entry name" value="TolA/TonB C-terminal domain"/>
    <property type="match status" value="1"/>
</dbReference>
<evidence type="ECO:0000256" key="5">
    <source>
        <dbReference type="SAM" id="Phobius"/>
    </source>
</evidence>
<evidence type="ECO:0000256" key="4">
    <source>
        <dbReference type="ARBA" id="ARBA00023136"/>
    </source>
</evidence>
<dbReference type="Proteomes" id="UP000580839">
    <property type="component" value="Unassembled WGS sequence"/>
</dbReference>
<organism evidence="7 8">
    <name type="scientific">Eiseniibacteriota bacterium</name>
    <dbReference type="NCBI Taxonomy" id="2212470"/>
    <lineage>
        <taxon>Bacteria</taxon>
        <taxon>Candidatus Eiseniibacteriota</taxon>
    </lineage>
</organism>
<dbReference type="PROSITE" id="PS52015">
    <property type="entry name" value="TONB_CTD"/>
    <property type="match status" value="1"/>
</dbReference>
<dbReference type="Gene3D" id="3.30.1150.10">
    <property type="match status" value="1"/>
</dbReference>
<keyword evidence="3 5" id="KW-1133">Transmembrane helix</keyword>
<gene>
    <name evidence="7" type="ORF">HOP12_13765</name>
</gene>
<dbReference type="EMBL" id="JABFRW010000181">
    <property type="protein sequence ID" value="NOT35209.1"/>
    <property type="molecule type" value="Genomic_DNA"/>
</dbReference>
<comment type="subcellular location">
    <subcellularLocation>
        <location evidence="1">Membrane</location>
        <topology evidence="1">Single-pass membrane protein</topology>
    </subcellularLocation>
</comment>
<evidence type="ECO:0000313" key="8">
    <source>
        <dbReference type="Proteomes" id="UP000580839"/>
    </source>
</evidence>